<feature type="region of interest" description="Disordered" evidence="5">
    <location>
        <begin position="1"/>
        <end position="59"/>
    </location>
</feature>
<keyword evidence="2" id="KW-0804">Transcription</keyword>
<protein>
    <recommendedName>
        <fullName evidence="6">PWWP domain-containing protein</fullName>
    </recommendedName>
</protein>
<feature type="compositionally biased region" description="Basic and acidic residues" evidence="5">
    <location>
        <begin position="427"/>
        <end position="440"/>
    </location>
</feature>
<evidence type="ECO:0000256" key="5">
    <source>
        <dbReference type="SAM" id="MobiDB-lite"/>
    </source>
</evidence>
<feature type="region of interest" description="Disordered" evidence="5">
    <location>
        <begin position="795"/>
        <end position="865"/>
    </location>
</feature>
<feature type="compositionally biased region" description="Low complexity" evidence="5">
    <location>
        <begin position="1085"/>
        <end position="1094"/>
    </location>
</feature>
<feature type="compositionally biased region" description="Polar residues" evidence="5">
    <location>
        <begin position="795"/>
        <end position="805"/>
    </location>
</feature>
<feature type="compositionally biased region" description="Basic and acidic residues" evidence="5">
    <location>
        <begin position="118"/>
        <end position="135"/>
    </location>
</feature>
<keyword evidence="1" id="KW-0805">Transcription regulation</keyword>
<dbReference type="Proteomes" id="UP001177140">
    <property type="component" value="Unassembled WGS sequence"/>
</dbReference>
<evidence type="ECO:0000313" key="7">
    <source>
        <dbReference type="EMBL" id="MCL7043823.1"/>
    </source>
</evidence>
<dbReference type="CDD" id="cd05162">
    <property type="entry name" value="PWWP"/>
    <property type="match status" value="1"/>
</dbReference>
<dbReference type="GO" id="GO:0035098">
    <property type="term" value="C:ESC/E(Z) complex"/>
    <property type="evidence" value="ECO:0007669"/>
    <property type="project" value="UniProtKB-ARBA"/>
</dbReference>
<dbReference type="FunFam" id="2.30.30.140:FF:000115">
    <property type="entry name" value="Tudor/PWWP/MBT superfamily protein"/>
    <property type="match status" value="1"/>
</dbReference>
<keyword evidence="8" id="KW-1185">Reference proteome</keyword>
<dbReference type="Gene3D" id="2.30.30.140">
    <property type="match status" value="1"/>
</dbReference>
<dbReference type="EMBL" id="JAJJMA010251100">
    <property type="protein sequence ID" value="MCL7043823.1"/>
    <property type="molecule type" value="Genomic_DNA"/>
</dbReference>
<feature type="compositionally biased region" description="Basic and acidic residues" evidence="5">
    <location>
        <begin position="31"/>
        <end position="46"/>
    </location>
</feature>
<gene>
    <name evidence="7" type="ORF">MKW94_001339</name>
</gene>
<feature type="region of interest" description="Disordered" evidence="5">
    <location>
        <begin position="521"/>
        <end position="558"/>
    </location>
</feature>
<dbReference type="PROSITE" id="PS50812">
    <property type="entry name" value="PWWP"/>
    <property type="match status" value="1"/>
</dbReference>
<dbReference type="InterPro" id="IPR052657">
    <property type="entry name" value="PDP_family_Arabidopsis"/>
</dbReference>
<feature type="region of interest" description="Disordered" evidence="5">
    <location>
        <begin position="1003"/>
        <end position="1032"/>
    </location>
</feature>
<feature type="region of interest" description="Disordered" evidence="5">
    <location>
        <begin position="656"/>
        <end position="722"/>
    </location>
</feature>
<feature type="compositionally biased region" description="Acidic residues" evidence="5">
    <location>
        <begin position="8"/>
        <end position="17"/>
    </location>
</feature>
<dbReference type="GO" id="GO:2000028">
    <property type="term" value="P:regulation of photoperiodism, flowering"/>
    <property type="evidence" value="ECO:0007669"/>
    <property type="project" value="UniProtKB-ARBA"/>
</dbReference>
<feature type="region of interest" description="Disordered" evidence="5">
    <location>
        <begin position="488"/>
        <end position="508"/>
    </location>
</feature>
<feature type="region of interest" description="Disordered" evidence="5">
    <location>
        <begin position="427"/>
        <end position="452"/>
    </location>
</feature>
<dbReference type="PANTHER" id="PTHR10688:SF5">
    <property type="entry name" value="PWWP DOMAIN-CONTAINING PROTEIN 1-RELATED"/>
    <property type="match status" value="1"/>
</dbReference>
<evidence type="ECO:0000256" key="4">
    <source>
        <dbReference type="ARBA" id="ARBA00060746"/>
    </source>
</evidence>
<dbReference type="InterPro" id="IPR000313">
    <property type="entry name" value="PWWP_dom"/>
</dbReference>
<reference evidence="7" key="1">
    <citation type="submission" date="2022-03" db="EMBL/GenBank/DDBJ databases">
        <title>A functionally conserved STORR gene fusion in Papaver species that diverged 16.8 million years ago.</title>
        <authorList>
            <person name="Catania T."/>
        </authorList>
    </citation>
    <scope>NUCLEOTIDE SEQUENCE</scope>
    <source>
        <strain evidence="7">S-191538</strain>
    </source>
</reference>
<feature type="compositionally biased region" description="Polar residues" evidence="5">
    <location>
        <begin position="595"/>
        <end position="604"/>
    </location>
</feature>
<dbReference type="Pfam" id="PF00855">
    <property type="entry name" value="PWWP"/>
    <property type="match status" value="1"/>
</dbReference>
<accession>A0AA41VMI9</accession>
<evidence type="ECO:0000313" key="8">
    <source>
        <dbReference type="Proteomes" id="UP001177140"/>
    </source>
</evidence>
<comment type="caution">
    <text evidence="7">The sequence shown here is derived from an EMBL/GenBank/DDBJ whole genome shotgun (WGS) entry which is preliminary data.</text>
</comment>
<dbReference type="SMART" id="SM00293">
    <property type="entry name" value="PWWP"/>
    <property type="match status" value="1"/>
</dbReference>
<evidence type="ECO:0000259" key="6">
    <source>
        <dbReference type="PROSITE" id="PS50812"/>
    </source>
</evidence>
<sequence length="1211" mass="133058">MTMARTDEESDREEEISDGVSTGLPSFELDSSDKTEDSVEDGKTGQDESMEVSGNNISTTVEFVNESELGSKVEIRVSNNNDADNVFDIKTVESNVSVETVSVNSSIGVKTETRVPEAVREEDFDDCGEKDKDVSSEEMNEDYEMDFNSAYSTVDEGNDDRMTEAFGLEAEKAMSFGFEPGDMVWGKVKSHPWWPGQVFSEAYATTSVRHSKRAGHVLVAFFGDSSYGWFDPAELIPFEPNYNEKSQQTAMRIFVRAVEEAVDEVRRRAALGLVCRCRNPHNFRPTNIRGQFTVDVLDYEGGTYSVKEIKKARDSFQPSEALSFVRQLAGNPRDYEEKDNERKGIDWIKNVAAFLALRKATYEEFDETYSQAFGAPSERPDTSGTRVLDQAAKVSLRAPLSGPLVIAEALGERKGFTKSSKVKDKAKKDKFLLKRRDKSNVPKAPKLSKDHTGTVALAPGDFFFQKRTPTVSKKTSVSKELEGVRTVNWADPASNSGGTQQGQKMGRKSVVAKSNLDNSTVVVEGSSGSGNVLGNKDTDVSHQMSEKGMPAGDTGPTKTELDVSIALINFEASGTVDSVNQNLEKADVDLKQEESTSQSRSSGELEQPKPPLLTSEDFGGLGQVSEFECPGAPPFPVDAKLHEEASAVDSDNVVKKAKVLKRPMNLSTDKSIMGEKKKKRKKQSGEEGMSDQPPKRIKKGKDEELLRKTSGKPQLDPQKKKVGASKTIFLDSMELLPKVDLSEIKLPELIDDLLGLAVDPFYGLERNSPTIVRHVLLQLRALVYQKSLVLVPTNDPETPSFSQIKSLPGAGPSKIHSGENAIKPSPRLLKPLPRPDDPTKSGRKRSLSERQEEKSAKKLKKMSELKSLTAEKKGGILRVPELKQGERKEAGTGGDFPVKPTKSVTVAKRHQNLPTKVPGPAMLSMMFPPRTTLPSPAELKARFARFGPLDHSLLRIFWKSLTCRVVFKNKSHAVAAYDYAIRNKGLFGNVKVNYQLKDVVPTESATKSRPDDVMDEYPTARRPSQKQHSAVQLKSCLKKPIGEETTGSVMGAFQRENNPRVKFKLGVEDSAAGGGSSRGEDLMLSNNSSTSASDGSFATSSFGHGMDINSKNFQKFIPPPLPPPALLPLQPPLNLETVNGSSRGIITGQGFMKIPQYNDLDQLRATTNTLATTSTMNKVDISSEMLNLMLRCSDIVRDLNSSLGYFPYHSL</sequence>
<organism evidence="7 8">
    <name type="scientific">Papaver nudicaule</name>
    <name type="common">Iceland poppy</name>
    <dbReference type="NCBI Taxonomy" id="74823"/>
    <lineage>
        <taxon>Eukaryota</taxon>
        <taxon>Viridiplantae</taxon>
        <taxon>Streptophyta</taxon>
        <taxon>Embryophyta</taxon>
        <taxon>Tracheophyta</taxon>
        <taxon>Spermatophyta</taxon>
        <taxon>Magnoliopsida</taxon>
        <taxon>Ranunculales</taxon>
        <taxon>Papaveraceae</taxon>
        <taxon>Papaveroideae</taxon>
        <taxon>Papaver</taxon>
    </lineage>
</organism>
<keyword evidence="3" id="KW-0539">Nucleus</keyword>
<evidence type="ECO:0000256" key="3">
    <source>
        <dbReference type="ARBA" id="ARBA00023242"/>
    </source>
</evidence>
<dbReference type="SUPFAM" id="SSF63748">
    <property type="entry name" value="Tudor/PWWP/MBT"/>
    <property type="match status" value="1"/>
</dbReference>
<proteinExistence type="inferred from homology"/>
<evidence type="ECO:0000256" key="2">
    <source>
        <dbReference type="ARBA" id="ARBA00023163"/>
    </source>
</evidence>
<dbReference type="AlphaFoldDB" id="A0AA41VMI9"/>
<evidence type="ECO:0000256" key="1">
    <source>
        <dbReference type="ARBA" id="ARBA00023015"/>
    </source>
</evidence>
<feature type="region of interest" description="Disordered" evidence="5">
    <location>
        <begin position="587"/>
        <end position="630"/>
    </location>
</feature>
<feature type="domain" description="PWWP" evidence="6">
    <location>
        <begin position="180"/>
        <end position="241"/>
    </location>
</feature>
<feature type="compositionally biased region" description="Low complexity" evidence="5">
    <location>
        <begin position="521"/>
        <end position="535"/>
    </location>
</feature>
<feature type="compositionally biased region" description="Basic and acidic residues" evidence="5">
    <location>
        <begin position="833"/>
        <end position="865"/>
    </location>
</feature>
<comment type="similarity">
    <text evidence="4">Belongs to the PDP family.</text>
</comment>
<feature type="compositionally biased region" description="Polar residues" evidence="5">
    <location>
        <begin position="493"/>
        <end position="503"/>
    </location>
</feature>
<feature type="region of interest" description="Disordered" evidence="5">
    <location>
        <begin position="118"/>
        <end position="139"/>
    </location>
</feature>
<dbReference type="PANTHER" id="PTHR10688">
    <property type="entry name" value="PWWP DOMAIN-CONTAINING PROTEIN"/>
    <property type="match status" value="1"/>
</dbReference>
<name>A0AA41VMI9_PAPNU</name>
<dbReference type="GO" id="GO:0006355">
    <property type="term" value="P:regulation of DNA-templated transcription"/>
    <property type="evidence" value="ECO:0007669"/>
    <property type="project" value="UniProtKB-ARBA"/>
</dbReference>
<feature type="region of interest" description="Disordered" evidence="5">
    <location>
        <begin position="1071"/>
        <end position="1094"/>
    </location>
</feature>